<dbReference type="GO" id="GO:0006629">
    <property type="term" value="P:lipid metabolic process"/>
    <property type="evidence" value="ECO:0007669"/>
    <property type="project" value="UniProtKB-KW"/>
</dbReference>
<dbReference type="PANTHER" id="PTHR21212">
    <property type="entry name" value="BERNARDINELLI-SEIP CONGENITAL LIPODYSTROPHY 2 HOMOLOG BSCL2 PROTEIN"/>
    <property type="match status" value="1"/>
</dbReference>
<evidence type="ECO:0000313" key="10">
    <source>
        <dbReference type="Proteomes" id="UP000027586"/>
    </source>
</evidence>
<keyword evidence="6 8" id="KW-0472">Membrane</keyword>
<dbReference type="CDD" id="cd23995">
    <property type="entry name" value="Seipin_BSCL2_like"/>
    <property type="match status" value="1"/>
</dbReference>
<dbReference type="GO" id="GO:0005789">
    <property type="term" value="C:endoplasmic reticulum membrane"/>
    <property type="evidence" value="ECO:0007669"/>
    <property type="project" value="UniProtKB-SubCell"/>
</dbReference>
<evidence type="ECO:0000256" key="6">
    <source>
        <dbReference type="ARBA" id="ARBA00023136"/>
    </source>
</evidence>
<dbReference type="AlphaFoldDB" id="A0A068RTL6"/>
<feature type="compositionally biased region" description="Polar residues" evidence="7">
    <location>
        <begin position="383"/>
        <end position="393"/>
    </location>
</feature>
<name>A0A068RTL6_9FUNG</name>
<evidence type="ECO:0000256" key="8">
    <source>
        <dbReference type="SAM" id="Phobius"/>
    </source>
</evidence>
<reference evidence="9" key="1">
    <citation type="submission" date="2013-08" db="EMBL/GenBank/DDBJ databases">
        <title>Gene expansion shapes genome architecture in the human pathogen Lichtheimia corymbifera: an evolutionary genomics analysis in the ancient terrestrial Mucorales (Mucoromycotina).</title>
        <authorList>
            <person name="Schwartze V.U."/>
            <person name="Winter S."/>
            <person name="Shelest E."/>
            <person name="Marcet-Houben M."/>
            <person name="Horn F."/>
            <person name="Wehner S."/>
            <person name="Hoffmann K."/>
            <person name="Riege K."/>
            <person name="Sammeth M."/>
            <person name="Nowrousian M."/>
            <person name="Valiante V."/>
            <person name="Linde J."/>
            <person name="Jacobsen I.D."/>
            <person name="Marz M."/>
            <person name="Brakhage A.A."/>
            <person name="Gabaldon T."/>
            <person name="Bocker S."/>
            <person name="Voigt K."/>
        </authorList>
    </citation>
    <scope>NUCLEOTIDE SEQUENCE [LARGE SCALE GENOMIC DNA]</scope>
    <source>
        <strain evidence="9">FSU 9682</strain>
    </source>
</reference>
<dbReference type="OrthoDB" id="3990054at2759"/>
<dbReference type="GO" id="GO:0140042">
    <property type="term" value="P:lipid droplet formation"/>
    <property type="evidence" value="ECO:0007669"/>
    <property type="project" value="UniProtKB-ARBA"/>
</dbReference>
<comment type="caution">
    <text evidence="9">The sequence shown here is derived from an EMBL/GenBank/DDBJ whole genome shotgun (WGS) entry which is preliminary data.</text>
</comment>
<feature type="transmembrane region" description="Helical" evidence="8">
    <location>
        <begin position="293"/>
        <end position="315"/>
    </location>
</feature>
<keyword evidence="2 8" id="KW-0812">Transmembrane</keyword>
<dbReference type="EMBL" id="CBTN010000012">
    <property type="protein sequence ID" value="CDH52321.1"/>
    <property type="molecule type" value="Genomic_DNA"/>
</dbReference>
<dbReference type="InterPro" id="IPR009617">
    <property type="entry name" value="Seipin"/>
</dbReference>
<proteinExistence type="predicted"/>
<evidence type="ECO:0000313" key="9">
    <source>
        <dbReference type="EMBL" id="CDH52321.1"/>
    </source>
</evidence>
<keyword evidence="10" id="KW-1185">Reference proteome</keyword>
<feature type="region of interest" description="Disordered" evidence="7">
    <location>
        <begin position="1"/>
        <end position="36"/>
    </location>
</feature>
<dbReference type="Pfam" id="PF06775">
    <property type="entry name" value="Seipin"/>
    <property type="match status" value="1"/>
</dbReference>
<evidence type="ECO:0000256" key="7">
    <source>
        <dbReference type="SAM" id="MobiDB-lite"/>
    </source>
</evidence>
<comment type="subcellular location">
    <subcellularLocation>
        <location evidence="1">Endoplasmic reticulum membrane</location>
        <topology evidence="1">Multi-pass membrane protein</topology>
    </subcellularLocation>
</comment>
<feature type="compositionally biased region" description="Polar residues" evidence="7">
    <location>
        <begin position="20"/>
        <end position="32"/>
    </location>
</feature>
<organism evidence="9 10">
    <name type="scientific">Lichtheimia corymbifera JMRC:FSU:9682</name>
    <dbReference type="NCBI Taxonomy" id="1263082"/>
    <lineage>
        <taxon>Eukaryota</taxon>
        <taxon>Fungi</taxon>
        <taxon>Fungi incertae sedis</taxon>
        <taxon>Mucoromycota</taxon>
        <taxon>Mucoromycotina</taxon>
        <taxon>Mucoromycetes</taxon>
        <taxon>Mucorales</taxon>
        <taxon>Lichtheimiaceae</taxon>
        <taxon>Lichtheimia</taxon>
    </lineage>
</organism>
<keyword evidence="4 8" id="KW-1133">Transmembrane helix</keyword>
<evidence type="ECO:0000256" key="3">
    <source>
        <dbReference type="ARBA" id="ARBA00022824"/>
    </source>
</evidence>
<keyword evidence="3" id="KW-0256">Endoplasmic reticulum</keyword>
<dbReference type="VEuPathDB" id="FungiDB:LCOR_03806.1"/>
<accession>A0A068RTL6</accession>
<evidence type="ECO:0000256" key="5">
    <source>
        <dbReference type="ARBA" id="ARBA00023098"/>
    </source>
</evidence>
<sequence length="393" mass="44444">MDTHASSSGDVGRNLDDNPDNFQVVPSTPSSEITEDPILAAATEAALQHRREVEEEDEREPEPFEWPPAVLVVARAVKKMVTPILRVLFAPKAQRTLIKSTAMVIVFLMILTTSIGAYLTFYRQYVPQTAHIEPIFFQYDQQVEGPTDRIDLTRGQPYTPLRHEQTYDVSVQLHVPTSDINFDLGNFMIRIWLQTSNGSSIVHSSRPGILRYQSKTQRIMRVLAKALPLLVGLSEESQTITVPLIEGFMENKARPVTHAIVSVSTHQLQVYDADLRVIADFHGLRYYMYHRRLVTAIGFVILFTVIEIICAAVAWKFFGQNLWNKVHEALEQMDFEDGGQLHPDDIDSNNHHQQPPNDDDDDNDEHPKAKASILDDDYPSTEIPATSASAHDY</sequence>
<gene>
    <name evidence="9" type="ORF">LCOR_03806.1</name>
</gene>
<dbReference type="STRING" id="1263082.A0A068RTL6"/>
<keyword evidence="5" id="KW-0443">Lipid metabolism</keyword>
<evidence type="ECO:0000256" key="2">
    <source>
        <dbReference type="ARBA" id="ARBA00022692"/>
    </source>
</evidence>
<protein>
    <submittedName>
        <fullName evidence="9">Bscl2 protein</fullName>
    </submittedName>
</protein>
<evidence type="ECO:0000256" key="1">
    <source>
        <dbReference type="ARBA" id="ARBA00004477"/>
    </source>
</evidence>
<evidence type="ECO:0000256" key="4">
    <source>
        <dbReference type="ARBA" id="ARBA00022989"/>
    </source>
</evidence>
<feature type="transmembrane region" description="Helical" evidence="8">
    <location>
        <begin position="102"/>
        <end position="121"/>
    </location>
</feature>
<dbReference type="Proteomes" id="UP000027586">
    <property type="component" value="Unassembled WGS sequence"/>
</dbReference>
<feature type="region of interest" description="Disordered" evidence="7">
    <location>
        <begin position="337"/>
        <end position="393"/>
    </location>
</feature>
<dbReference type="PANTHER" id="PTHR21212:SF0">
    <property type="entry name" value="SEIPIN"/>
    <property type="match status" value="1"/>
</dbReference>